<dbReference type="CDD" id="cd03280">
    <property type="entry name" value="ABC_MutS2"/>
    <property type="match status" value="1"/>
</dbReference>
<dbReference type="NCBIfam" id="TIGR01069">
    <property type="entry name" value="mutS2"/>
    <property type="match status" value="1"/>
</dbReference>
<dbReference type="EC" id="3.1.-.-" evidence="8"/>
<dbReference type="InterPro" id="IPR027417">
    <property type="entry name" value="P-loop_NTPase"/>
</dbReference>
<dbReference type="SMART" id="SM00533">
    <property type="entry name" value="MUTSd"/>
    <property type="match status" value="1"/>
</dbReference>
<dbReference type="GO" id="GO:0004519">
    <property type="term" value="F:endonuclease activity"/>
    <property type="evidence" value="ECO:0007669"/>
    <property type="project" value="UniProtKB-UniRule"/>
</dbReference>
<name>A0A6N7IVY3_9FIRM</name>
<dbReference type="GO" id="GO:0043023">
    <property type="term" value="F:ribosomal large subunit binding"/>
    <property type="evidence" value="ECO:0007669"/>
    <property type="project" value="UniProtKB-UniRule"/>
</dbReference>
<comment type="caution">
    <text evidence="12">The sequence shown here is derived from an EMBL/GenBank/DDBJ whole genome shotgun (WGS) entry which is preliminary data.</text>
</comment>
<dbReference type="SMART" id="SM00534">
    <property type="entry name" value="MUTSac"/>
    <property type="match status" value="1"/>
</dbReference>
<evidence type="ECO:0000313" key="13">
    <source>
        <dbReference type="Proteomes" id="UP000460257"/>
    </source>
</evidence>
<dbReference type="InterPro" id="IPR036187">
    <property type="entry name" value="DNA_mismatch_repair_MutS_sf"/>
</dbReference>
<comment type="subunit">
    <text evidence="8">Homodimer. Binds to stalled ribosomes, contacting rRNA.</text>
</comment>
<dbReference type="InterPro" id="IPR007696">
    <property type="entry name" value="DNA_mismatch_repair_MutS_core"/>
</dbReference>
<evidence type="ECO:0000256" key="1">
    <source>
        <dbReference type="ARBA" id="ARBA00022722"/>
    </source>
</evidence>
<accession>A0A6N7IVY3</accession>
<feature type="coiled-coil region" evidence="9">
    <location>
        <begin position="529"/>
        <end position="592"/>
    </location>
</feature>
<dbReference type="GO" id="GO:0030983">
    <property type="term" value="F:mismatched DNA binding"/>
    <property type="evidence" value="ECO:0007669"/>
    <property type="project" value="InterPro"/>
</dbReference>
<keyword evidence="4 8" id="KW-0378">Hydrolase</keyword>
<dbReference type="HAMAP" id="MF_00092">
    <property type="entry name" value="MutS2"/>
    <property type="match status" value="1"/>
</dbReference>
<dbReference type="Pfam" id="PF00488">
    <property type="entry name" value="MutS_V"/>
    <property type="match status" value="1"/>
</dbReference>
<evidence type="ECO:0000256" key="3">
    <source>
        <dbReference type="ARBA" id="ARBA00022741"/>
    </source>
</evidence>
<dbReference type="InterPro" id="IPR005747">
    <property type="entry name" value="MutS2"/>
</dbReference>
<dbReference type="PROSITE" id="PS00486">
    <property type="entry name" value="DNA_MISMATCH_REPAIR_2"/>
    <property type="match status" value="1"/>
</dbReference>
<keyword evidence="8 12" id="KW-0255">Endonuclease</keyword>
<evidence type="ECO:0000259" key="11">
    <source>
        <dbReference type="PROSITE" id="PS50828"/>
    </source>
</evidence>
<keyword evidence="13" id="KW-1185">Reference proteome</keyword>
<organism evidence="12 13">
    <name type="scientific">Candidatus Weimeria bifida</name>
    <dbReference type="NCBI Taxonomy" id="2599074"/>
    <lineage>
        <taxon>Bacteria</taxon>
        <taxon>Bacillati</taxon>
        <taxon>Bacillota</taxon>
        <taxon>Clostridia</taxon>
        <taxon>Lachnospirales</taxon>
        <taxon>Lachnospiraceae</taxon>
        <taxon>Candidatus Weimeria</taxon>
    </lineage>
</organism>
<dbReference type="GO" id="GO:0045910">
    <property type="term" value="P:negative regulation of DNA recombination"/>
    <property type="evidence" value="ECO:0007669"/>
    <property type="project" value="InterPro"/>
</dbReference>
<keyword evidence="6 8" id="KW-0694">RNA-binding</keyword>
<dbReference type="Gene3D" id="3.40.50.300">
    <property type="entry name" value="P-loop containing nucleotide triphosphate hydrolases"/>
    <property type="match status" value="1"/>
</dbReference>
<keyword evidence="3 8" id="KW-0547">Nucleotide-binding</keyword>
<dbReference type="SUPFAM" id="SSF52540">
    <property type="entry name" value="P-loop containing nucleoside triphosphate hydrolases"/>
    <property type="match status" value="1"/>
</dbReference>
<gene>
    <name evidence="8" type="primary">mutS2</name>
    <name evidence="8" type="synonym">rqcU</name>
    <name evidence="12" type="ORF">FRC54_00340</name>
</gene>
<dbReference type="InterPro" id="IPR002625">
    <property type="entry name" value="Smr_dom"/>
</dbReference>
<evidence type="ECO:0000256" key="4">
    <source>
        <dbReference type="ARBA" id="ARBA00022801"/>
    </source>
</evidence>
<comment type="function">
    <text evidence="8">Acts as a ribosome collision sensor, splitting the ribosome into its 2 subunits. Detects stalled/collided 70S ribosomes which it binds and splits by an ATP-hydrolysis driven conformational change. Acts upstream of the ribosome quality control system (RQC), a ribosome-associated complex that mediates the extraction of incompletely synthesized nascent chains from stalled ribosomes and their subsequent degradation. Probably generates substrates for RQC.</text>
</comment>
<dbReference type="PROSITE" id="PS50828">
    <property type="entry name" value="SMR"/>
    <property type="match status" value="1"/>
</dbReference>
<dbReference type="InterPro" id="IPR036063">
    <property type="entry name" value="Smr_dom_sf"/>
</dbReference>
<dbReference type="FunFam" id="3.40.50.300:FF:000830">
    <property type="entry name" value="Endonuclease MutS2"/>
    <property type="match status" value="1"/>
</dbReference>
<dbReference type="GO" id="GO:0005524">
    <property type="term" value="F:ATP binding"/>
    <property type="evidence" value="ECO:0007669"/>
    <property type="project" value="UniProtKB-UniRule"/>
</dbReference>
<feature type="domain" description="Smr" evidence="11">
    <location>
        <begin position="724"/>
        <end position="796"/>
    </location>
</feature>
<keyword evidence="5 8" id="KW-0067">ATP-binding</keyword>
<evidence type="ECO:0000256" key="10">
    <source>
        <dbReference type="SAM" id="MobiDB-lite"/>
    </source>
</evidence>
<evidence type="ECO:0000256" key="2">
    <source>
        <dbReference type="ARBA" id="ARBA00022730"/>
    </source>
</evidence>
<evidence type="ECO:0000256" key="9">
    <source>
        <dbReference type="SAM" id="Coils"/>
    </source>
</evidence>
<dbReference type="GO" id="GO:0019843">
    <property type="term" value="F:rRNA binding"/>
    <property type="evidence" value="ECO:0007669"/>
    <property type="project" value="UniProtKB-UniRule"/>
</dbReference>
<dbReference type="EMBL" id="VOGC01000001">
    <property type="protein sequence ID" value="MQN00444.1"/>
    <property type="molecule type" value="Genomic_DNA"/>
</dbReference>
<dbReference type="SMART" id="SM00463">
    <property type="entry name" value="SMR"/>
    <property type="match status" value="1"/>
</dbReference>
<comment type="similarity">
    <text evidence="8">Belongs to the DNA mismatch repair MutS family. MutS2 subfamily.</text>
</comment>
<keyword evidence="7 8" id="KW-0238">DNA-binding</keyword>
<dbReference type="Pfam" id="PF01713">
    <property type="entry name" value="Smr"/>
    <property type="match status" value="1"/>
</dbReference>
<dbReference type="GO" id="GO:0006298">
    <property type="term" value="P:mismatch repair"/>
    <property type="evidence" value="ECO:0007669"/>
    <property type="project" value="InterPro"/>
</dbReference>
<dbReference type="InterPro" id="IPR045076">
    <property type="entry name" value="MutS"/>
</dbReference>
<dbReference type="PANTHER" id="PTHR48466:SF2">
    <property type="entry name" value="OS10G0509000 PROTEIN"/>
    <property type="match status" value="1"/>
</dbReference>
<dbReference type="InterPro" id="IPR000432">
    <property type="entry name" value="DNA_mismatch_repair_MutS_C"/>
</dbReference>
<dbReference type="EC" id="3.6.4.-" evidence="8"/>
<dbReference type="AlphaFoldDB" id="A0A6N7IVY3"/>
<dbReference type="SUPFAM" id="SSF160443">
    <property type="entry name" value="SMR domain-like"/>
    <property type="match status" value="1"/>
</dbReference>
<evidence type="ECO:0000256" key="8">
    <source>
        <dbReference type="HAMAP-Rule" id="MF_00092"/>
    </source>
</evidence>
<protein>
    <recommendedName>
        <fullName evidence="8">Endonuclease MutS2</fullName>
        <ecNumber evidence="8">3.1.-.-</ecNumber>
    </recommendedName>
    <alternativeName>
        <fullName evidence="8">Ribosome-associated protein quality control-upstream factor</fullName>
        <shortName evidence="8">RQC-upstream factor</shortName>
        <shortName evidence="8">RqcU</shortName>
        <ecNumber evidence="8">3.6.4.-</ecNumber>
    </alternativeName>
</protein>
<sequence length="796" mass="87774">MNKKVLHTLEFDKIIERLAAFATSDKGREYCRLLNPISDIDKIRVRQKETGDALQRLFKKGDVSFSGIHDPYIYKKRLEIGSSMNTAELLSVVSLLTVASRIKKYGEPGRTETKADSLTHYFNELDDIETLRNEISRCIVSEDEIASDASPALRAIRRQIGLMGDRIHSKMTELLNSQRDYLSDSVITMRDGRYCLPVKSEHKSSVPGMVHDQSGSGATLFIEPAAVVSLNNELRELQLSEQEEIKKILKELSEKVYEYIGTIVQDFKILAELDFIFAKGKLAQSENAMEPLLNTDGRIDLRKARHPLLDPKKVVPIDVNLGKDFDVLVVTGPNTGGKTVSLKTVGLLTLMACAGLFIPAADRSEIAVFNDVYADIGDEQSIEQSLSTFSSHMTNIVSILRQVHMPQKAERTALVLFDELCAGTDPAEGAALAESILDELHRERIRTMATTHYPELKAYALTTPRVENASLEFSVETLSPTYRLLIGVPGKSNAFEISQKLGLSKEIIEDAASRMKREDQNFEDLVTGLEQKQSAVLKAQDKASKAAAEAEALLNRAKQKDASLSDRSDAILAKANAEAAEILQRAKDQADTVIRNFNKYGTATPDMAEMERQRSALGESIKAHQGKAAVKPKKTTALKGKKADAKKLRIGDDVIVLSMNLRGTVHTLPDARGNLTVQMGILQSKVNINDIALVDEPSSSSKKRSGGSRHSMSKASTISPELMLIGMNSDEAIRTLDKYLDDARLSHLSQVRIVHGKGSGILRKAVHSYLAKQKDIKDYHLAAYGEGDTGVTIVEF</sequence>
<evidence type="ECO:0000256" key="5">
    <source>
        <dbReference type="ARBA" id="ARBA00022840"/>
    </source>
</evidence>
<comment type="function">
    <text evidence="8">Endonuclease that is involved in the suppression of homologous recombination and thus may have a key role in the control of bacterial genetic diversity.</text>
</comment>
<reference evidence="12" key="1">
    <citation type="journal article" date="2020" name="Appl. Environ. Microbiol.">
        <title>Medium-Chain Fatty Acid Synthesis by 'Candidatus Weimeria bifida' gen. nov., sp. nov., and 'Candidatus Pseudoramibacter fermentans' sp. nov.</title>
        <authorList>
            <person name="Scarborough M.J."/>
            <person name="Myers K.S."/>
            <person name="Donohue T.J."/>
            <person name="Noguera D.R."/>
        </authorList>
    </citation>
    <scope>NUCLEOTIDE SEQUENCE</scope>
    <source>
        <strain evidence="12">LCO1.1</strain>
    </source>
</reference>
<feature type="binding site" evidence="8">
    <location>
        <begin position="332"/>
        <end position="339"/>
    </location>
    <ligand>
        <name>ATP</name>
        <dbReference type="ChEBI" id="CHEBI:30616"/>
    </ligand>
</feature>
<dbReference type="GO" id="GO:0072344">
    <property type="term" value="P:rescue of stalled ribosome"/>
    <property type="evidence" value="ECO:0007669"/>
    <property type="project" value="UniProtKB-UniRule"/>
</dbReference>
<dbReference type="GO" id="GO:0016887">
    <property type="term" value="F:ATP hydrolysis activity"/>
    <property type="evidence" value="ECO:0007669"/>
    <property type="project" value="InterPro"/>
</dbReference>
<evidence type="ECO:0000256" key="6">
    <source>
        <dbReference type="ARBA" id="ARBA00022884"/>
    </source>
</evidence>
<dbReference type="GO" id="GO:0140664">
    <property type="term" value="F:ATP-dependent DNA damage sensor activity"/>
    <property type="evidence" value="ECO:0007669"/>
    <property type="project" value="InterPro"/>
</dbReference>
<dbReference type="Gene3D" id="3.30.1370.110">
    <property type="match status" value="1"/>
</dbReference>
<dbReference type="PANTHER" id="PTHR48466">
    <property type="entry name" value="OS10G0509000 PROTEIN-RELATED"/>
    <property type="match status" value="1"/>
</dbReference>
<evidence type="ECO:0000256" key="7">
    <source>
        <dbReference type="ARBA" id="ARBA00023125"/>
    </source>
</evidence>
<keyword evidence="2 8" id="KW-0699">rRNA-binding</keyword>
<keyword evidence="9" id="KW-0175">Coiled coil</keyword>
<evidence type="ECO:0000313" key="12">
    <source>
        <dbReference type="EMBL" id="MQN00444.1"/>
    </source>
</evidence>
<dbReference type="SUPFAM" id="SSF48334">
    <property type="entry name" value="DNA repair protein MutS, domain III"/>
    <property type="match status" value="1"/>
</dbReference>
<dbReference type="InterPro" id="IPR046893">
    <property type="entry name" value="MSSS"/>
</dbReference>
<keyword evidence="1 8" id="KW-0540">Nuclease</keyword>
<proteinExistence type="inferred from homology"/>
<dbReference type="Gene3D" id="1.10.1420.10">
    <property type="match status" value="2"/>
</dbReference>
<dbReference type="Pfam" id="PF20297">
    <property type="entry name" value="MSSS"/>
    <property type="match status" value="1"/>
</dbReference>
<dbReference type="Proteomes" id="UP000460257">
    <property type="component" value="Unassembled WGS sequence"/>
</dbReference>
<dbReference type="PIRSF" id="PIRSF005814">
    <property type="entry name" value="MutS_YshD"/>
    <property type="match status" value="1"/>
</dbReference>
<feature type="region of interest" description="Disordered" evidence="10">
    <location>
        <begin position="696"/>
        <end position="715"/>
    </location>
</feature>